<dbReference type="InterPro" id="IPR029753">
    <property type="entry name" value="D-isomer_DH_CS"/>
</dbReference>
<feature type="domain" description="D-isomer specific 2-hydroxyacid dehydrogenase NAD-binding" evidence="3">
    <location>
        <begin position="17"/>
        <end position="152"/>
    </location>
</feature>
<accession>A0ABR5JC08</accession>
<keyword evidence="2" id="KW-0520">NAD</keyword>
<evidence type="ECO:0000256" key="2">
    <source>
        <dbReference type="ARBA" id="ARBA00023027"/>
    </source>
</evidence>
<keyword evidence="1" id="KW-0560">Oxidoreductase</keyword>
<dbReference type="SUPFAM" id="SSF51735">
    <property type="entry name" value="NAD(P)-binding Rossmann-fold domains"/>
    <property type="match status" value="1"/>
</dbReference>
<dbReference type="PROSITE" id="PS00671">
    <property type="entry name" value="D_2_HYDROXYACID_DH_3"/>
    <property type="match status" value="1"/>
</dbReference>
<gene>
    <name evidence="4" type="ORF">ADK38_05675</name>
</gene>
<dbReference type="PANTHER" id="PTHR10996">
    <property type="entry name" value="2-HYDROXYACID DEHYDROGENASE-RELATED"/>
    <property type="match status" value="1"/>
</dbReference>
<evidence type="ECO:0000313" key="4">
    <source>
        <dbReference type="EMBL" id="KOG90985.1"/>
    </source>
</evidence>
<protein>
    <submittedName>
        <fullName evidence="4">Dihydrofolate reductase</fullName>
    </submittedName>
</protein>
<comment type="caution">
    <text evidence="4">The sequence shown here is derived from an EMBL/GenBank/DDBJ whole genome shotgun (WGS) entry which is preliminary data.</text>
</comment>
<name>A0ABR5JC08_9ACTN</name>
<dbReference type="EMBL" id="LGUT01000459">
    <property type="protein sequence ID" value="KOG90985.1"/>
    <property type="molecule type" value="Genomic_DNA"/>
</dbReference>
<dbReference type="PANTHER" id="PTHR10996:SF178">
    <property type="entry name" value="2-HYDROXYACID DEHYDROGENASE YGL185C-RELATED"/>
    <property type="match status" value="1"/>
</dbReference>
<dbReference type="Pfam" id="PF02826">
    <property type="entry name" value="2-Hacid_dh_C"/>
    <property type="match status" value="1"/>
</dbReference>
<evidence type="ECO:0000259" key="3">
    <source>
        <dbReference type="Pfam" id="PF02826"/>
    </source>
</evidence>
<keyword evidence="5" id="KW-1185">Reference proteome</keyword>
<dbReference type="InterPro" id="IPR050223">
    <property type="entry name" value="D-isomer_2-hydroxyacid_DH"/>
</dbReference>
<dbReference type="InterPro" id="IPR006140">
    <property type="entry name" value="D-isomer_DH_NAD-bd"/>
</dbReference>
<feature type="non-terminal residue" evidence="4">
    <location>
        <position position="1"/>
    </location>
</feature>
<evidence type="ECO:0000313" key="5">
    <source>
        <dbReference type="Proteomes" id="UP000037020"/>
    </source>
</evidence>
<dbReference type="InterPro" id="IPR036291">
    <property type="entry name" value="NAD(P)-bd_dom_sf"/>
</dbReference>
<organism evidence="4 5">
    <name type="scientific">Streptomyces varsoviensis</name>
    <dbReference type="NCBI Taxonomy" id="67373"/>
    <lineage>
        <taxon>Bacteria</taxon>
        <taxon>Bacillati</taxon>
        <taxon>Actinomycetota</taxon>
        <taxon>Actinomycetes</taxon>
        <taxon>Kitasatosporales</taxon>
        <taxon>Streptomycetaceae</taxon>
        <taxon>Streptomyces</taxon>
    </lineage>
</organism>
<feature type="non-terminal residue" evidence="4">
    <location>
        <position position="156"/>
    </location>
</feature>
<dbReference type="Gene3D" id="3.40.50.720">
    <property type="entry name" value="NAD(P)-binding Rossmann-like Domain"/>
    <property type="match status" value="1"/>
</dbReference>
<reference evidence="4 5" key="1">
    <citation type="submission" date="2015-07" db="EMBL/GenBank/DDBJ databases">
        <authorList>
            <person name="Ju K.-S."/>
            <person name="Doroghazi J.R."/>
            <person name="Metcalf W.W."/>
        </authorList>
    </citation>
    <scope>NUCLEOTIDE SEQUENCE [LARGE SCALE GENOMIC DNA]</scope>
    <source>
        <strain evidence="4 5">NRRL B-3589</strain>
    </source>
</reference>
<sequence length="156" mass="16610">LCNARGLHDTSTAELALTLILASLRGVPDFVRAQDAGEWRQGFRPALADKRVLIVGYGAIGAAIEDRLAPFECERVTRVARSARTTARGPVHAFTDLPELLPDADVVILATPLTDETRHLAGAAFLARMKDGALLVNIARGRIVDTEALLAETGSG</sequence>
<dbReference type="Proteomes" id="UP000037020">
    <property type="component" value="Unassembled WGS sequence"/>
</dbReference>
<proteinExistence type="predicted"/>
<evidence type="ECO:0000256" key="1">
    <source>
        <dbReference type="ARBA" id="ARBA00023002"/>
    </source>
</evidence>